<dbReference type="EMBL" id="CMVM020000261">
    <property type="status" value="NOT_ANNOTATED_CDS"/>
    <property type="molecule type" value="Genomic_DNA"/>
</dbReference>
<dbReference type="GO" id="GO:0005634">
    <property type="term" value="C:nucleus"/>
    <property type="evidence" value="ECO:0007669"/>
    <property type="project" value="UniProtKB-SubCell"/>
</dbReference>
<evidence type="ECO:0000256" key="8">
    <source>
        <dbReference type="ARBA" id="ARBA00022927"/>
    </source>
</evidence>
<evidence type="ECO:0000256" key="2">
    <source>
        <dbReference type="ARBA" id="ARBA00004496"/>
    </source>
</evidence>
<dbReference type="PANTHER" id="PTHR13135">
    <property type="entry name" value="CYTOSOLIC RESINIFERATOXIN BINDING PROTEIN RBP-26"/>
    <property type="match status" value="1"/>
</dbReference>
<dbReference type="PANTHER" id="PTHR13135:SF0">
    <property type="entry name" value="PHOSPHORYLATED ADAPTER RNA EXPORT PROTEIN"/>
    <property type="match status" value="1"/>
</dbReference>
<reference evidence="14" key="1">
    <citation type="submission" date="2013-10" db="EMBL/GenBank/DDBJ databases">
        <title>Genome sequencing of Onchocerca volvulus.</title>
        <authorList>
            <person name="Cotton J."/>
            <person name="Tsai J."/>
            <person name="Stanley E."/>
            <person name="Tracey A."/>
            <person name="Holroyd N."/>
            <person name="Lustigman S."/>
            <person name="Berriman M."/>
        </authorList>
    </citation>
    <scope>NUCLEOTIDE SEQUENCE</scope>
</reference>
<evidence type="ECO:0000256" key="11">
    <source>
        <dbReference type="SAM" id="MobiDB-lite"/>
    </source>
</evidence>
<dbReference type="GO" id="GO:0006408">
    <property type="term" value="P:snRNA export from nucleus"/>
    <property type="evidence" value="ECO:0007669"/>
    <property type="project" value="InterPro"/>
</dbReference>
<evidence type="ECO:0000313" key="13">
    <source>
        <dbReference type="EnsemblMetazoa" id="OVOC9292.1"/>
    </source>
</evidence>
<dbReference type="GO" id="GO:0003723">
    <property type="term" value="F:RNA binding"/>
    <property type="evidence" value="ECO:0007669"/>
    <property type="project" value="UniProtKB-KW"/>
</dbReference>
<feature type="domain" description="Phosphorylated adapter RNA export protein RNA-binding" evidence="12">
    <location>
        <begin position="239"/>
        <end position="325"/>
    </location>
</feature>
<reference evidence="13" key="2">
    <citation type="submission" date="2022-06" db="UniProtKB">
        <authorList>
            <consortium name="EnsemblMetazoa"/>
        </authorList>
    </citation>
    <scope>IDENTIFICATION</scope>
</reference>
<dbReference type="OMA" id="VFITLFK"/>
<keyword evidence="7" id="KW-0694">RNA-binding</keyword>
<dbReference type="Gene3D" id="1.10.10.1440">
    <property type="entry name" value="PHAX RNA-binding domain"/>
    <property type="match status" value="1"/>
</dbReference>
<comment type="subcellular location">
    <subcellularLocation>
        <location evidence="2">Cytoplasm</location>
    </subcellularLocation>
    <subcellularLocation>
        <location evidence="1">Nucleus</location>
    </subcellularLocation>
</comment>
<dbReference type="AlphaFoldDB" id="A0A8R1U1Z5"/>
<dbReference type="EnsemblMetazoa" id="OVOC9292.1">
    <property type="protein sequence ID" value="OVOC9292.1"/>
    <property type="gene ID" value="WBGene00246101"/>
</dbReference>
<evidence type="ECO:0000256" key="7">
    <source>
        <dbReference type="ARBA" id="ARBA00022884"/>
    </source>
</evidence>
<keyword evidence="8" id="KW-0653">Protein transport</keyword>
<feature type="region of interest" description="Disordered" evidence="11">
    <location>
        <begin position="126"/>
        <end position="182"/>
    </location>
</feature>
<keyword evidence="5" id="KW-0813">Transport</keyword>
<dbReference type="GO" id="GO:0005737">
    <property type="term" value="C:cytoplasm"/>
    <property type="evidence" value="ECO:0007669"/>
    <property type="project" value="UniProtKB-SubCell"/>
</dbReference>
<keyword evidence="9" id="KW-0539">Nucleus</keyword>
<evidence type="ECO:0000256" key="4">
    <source>
        <dbReference type="ARBA" id="ARBA00016856"/>
    </source>
</evidence>
<evidence type="ECO:0000256" key="6">
    <source>
        <dbReference type="ARBA" id="ARBA00022490"/>
    </source>
</evidence>
<evidence type="ECO:0000313" key="14">
    <source>
        <dbReference type="Proteomes" id="UP000024404"/>
    </source>
</evidence>
<feature type="region of interest" description="Disordered" evidence="11">
    <location>
        <begin position="1"/>
        <end position="34"/>
    </location>
</feature>
<evidence type="ECO:0000256" key="10">
    <source>
        <dbReference type="ARBA" id="ARBA00030834"/>
    </source>
</evidence>
<feature type="compositionally biased region" description="Low complexity" evidence="11">
    <location>
        <begin position="161"/>
        <end position="172"/>
    </location>
</feature>
<dbReference type="Proteomes" id="UP000024404">
    <property type="component" value="Unassembled WGS sequence"/>
</dbReference>
<name>A0A8R1U1Z5_ONCVO</name>
<feature type="compositionally biased region" description="Basic and acidic residues" evidence="11">
    <location>
        <begin position="18"/>
        <end position="27"/>
    </location>
</feature>
<accession>A0A8R1U1Z5</accession>
<evidence type="ECO:0000259" key="12">
    <source>
        <dbReference type="Pfam" id="PF10258"/>
    </source>
</evidence>
<keyword evidence="14" id="KW-1185">Reference proteome</keyword>
<comment type="similarity">
    <text evidence="3">Belongs to the PHAX family.</text>
</comment>
<dbReference type="InterPro" id="IPR039047">
    <property type="entry name" value="PHAX"/>
</dbReference>
<organism evidence="13 14">
    <name type="scientific">Onchocerca volvulus</name>
    <dbReference type="NCBI Taxonomy" id="6282"/>
    <lineage>
        <taxon>Eukaryota</taxon>
        <taxon>Metazoa</taxon>
        <taxon>Ecdysozoa</taxon>
        <taxon>Nematoda</taxon>
        <taxon>Chromadorea</taxon>
        <taxon>Rhabditida</taxon>
        <taxon>Spirurina</taxon>
        <taxon>Spiruromorpha</taxon>
        <taxon>Filarioidea</taxon>
        <taxon>Onchocercidae</taxon>
        <taxon>Onchocerca</taxon>
    </lineage>
</organism>
<evidence type="ECO:0000256" key="1">
    <source>
        <dbReference type="ARBA" id="ARBA00004123"/>
    </source>
</evidence>
<dbReference type="InterPro" id="IPR019385">
    <property type="entry name" value="PHAX_RNA-binding_domain"/>
</dbReference>
<dbReference type="Pfam" id="PF10258">
    <property type="entry name" value="PHAX_RNA-bd"/>
    <property type="match status" value="1"/>
</dbReference>
<dbReference type="GO" id="GO:0015031">
    <property type="term" value="P:protein transport"/>
    <property type="evidence" value="ECO:0007669"/>
    <property type="project" value="UniProtKB-KW"/>
</dbReference>
<proteinExistence type="inferred from homology"/>
<dbReference type="InterPro" id="IPR038092">
    <property type="entry name" value="PHAX_RNA-binding_sf"/>
</dbReference>
<protein>
    <recommendedName>
        <fullName evidence="4">Phosphorylated adapter RNA export protein</fullName>
    </recommendedName>
    <alternativeName>
        <fullName evidence="10">RNA U small nuclear RNA export adapter protein</fullName>
    </alternativeName>
</protein>
<evidence type="ECO:0000256" key="5">
    <source>
        <dbReference type="ARBA" id="ARBA00022448"/>
    </source>
</evidence>
<evidence type="ECO:0000256" key="3">
    <source>
        <dbReference type="ARBA" id="ARBA00006094"/>
    </source>
</evidence>
<sequence length="377" mass="43623">MYRVNKSYDELSSDDESPSLHKEQKLDDADDTMEDCRAGRKAAQMWTDLLAEQSLSETFSDKIGVYRSENDKVERGVESYVLPDVRPDNDQEMRYQMDHEVLSTADDSEPFDFIADEEKVDNFLDKDEKCQRGNNGRSRNRKRQRRINFMNQERNTRESWKYSASTSRSTSRSSRKWRQNNCNFNKTSGFRITKNVGNINNALKRRRGDRIPNSLPNDDYSLETLMTTEFPQDITISELAERIVEALGERNENFLRRLLFIVILEIGEEKALKLFETTREIEAAGGMMIADGTRRRTPGGVFMTLFKTDPDILPVLKEKVCNMQKVAAREIRTAKRKVKRKAAKTFDTASEKVEILKKLSTASEVLLEKQPMKENPV</sequence>
<evidence type="ECO:0000256" key="9">
    <source>
        <dbReference type="ARBA" id="ARBA00023242"/>
    </source>
</evidence>
<keyword evidence="6" id="KW-0963">Cytoplasm</keyword>